<name>A0AAW1TP90_9CUCU</name>
<evidence type="ECO:0000313" key="2">
    <source>
        <dbReference type="EMBL" id="KAK9869991.1"/>
    </source>
</evidence>
<dbReference type="AlphaFoldDB" id="A0AAW1TP90"/>
<dbReference type="EMBL" id="JARQZJ010000002">
    <property type="protein sequence ID" value="KAK9869991.1"/>
    <property type="molecule type" value="Genomic_DNA"/>
</dbReference>
<evidence type="ECO:0000313" key="3">
    <source>
        <dbReference type="Proteomes" id="UP001431783"/>
    </source>
</evidence>
<feature type="region of interest" description="Disordered" evidence="1">
    <location>
        <begin position="1"/>
        <end position="26"/>
    </location>
</feature>
<sequence length="121" mass="13483">MRRSNTKKYSPSDPRGDRRFKLSGSQSVKWATGHVGAGNQATHGNYATGRTKVQLRHNIRLGTYTPPTSNATDDEIEDFYNTFEGSIYEIPKREILMIAGGFNAKVGNTSHDEDLRDIVGH</sequence>
<evidence type="ECO:0000256" key="1">
    <source>
        <dbReference type="SAM" id="MobiDB-lite"/>
    </source>
</evidence>
<accession>A0AAW1TP90</accession>
<keyword evidence="3" id="KW-1185">Reference proteome</keyword>
<organism evidence="2 3">
    <name type="scientific">Henosepilachna vigintioctopunctata</name>
    <dbReference type="NCBI Taxonomy" id="420089"/>
    <lineage>
        <taxon>Eukaryota</taxon>
        <taxon>Metazoa</taxon>
        <taxon>Ecdysozoa</taxon>
        <taxon>Arthropoda</taxon>
        <taxon>Hexapoda</taxon>
        <taxon>Insecta</taxon>
        <taxon>Pterygota</taxon>
        <taxon>Neoptera</taxon>
        <taxon>Endopterygota</taxon>
        <taxon>Coleoptera</taxon>
        <taxon>Polyphaga</taxon>
        <taxon>Cucujiformia</taxon>
        <taxon>Coccinelloidea</taxon>
        <taxon>Coccinellidae</taxon>
        <taxon>Epilachninae</taxon>
        <taxon>Epilachnini</taxon>
        <taxon>Henosepilachna</taxon>
    </lineage>
</organism>
<comment type="caution">
    <text evidence="2">The sequence shown here is derived from an EMBL/GenBank/DDBJ whole genome shotgun (WGS) entry which is preliminary data.</text>
</comment>
<protein>
    <submittedName>
        <fullName evidence="2">Uncharacterized protein</fullName>
    </submittedName>
</protein>
<gene>
    <name evidence="2" type="ORF">WA026_006090</name>
</gene>
<proteinExistence type="predicted"/>
<reference evidence="2 3" key="1">
    <citation type="submission" date="2023-03" db="EMBL/GenBank/DDBJ databases">
        <title>Genome insight into feeding habits of ladybird beetles.</title>
        <authorList>
            <person name="Li H.-S."/>
            <person name="Huang Y.-H."/>
            <person name="Pang H."/>
        </authorList>
    </citation>
    <scope>NUCLEOTIDE SEQUENCE [LARGE SCALE GENOMIC DNA]</scope>
    <source>
        <strain evidence="2">SYSU_2023b</strain>
        <tissue evidence="2">Whole body</tissue>
    </source>
</reference>
<dbReference type="Proteomes" id="UP001431783">
    <property type="component" value="Unassembled WGS sequence"/>
</dbReference>